<evidence type="ECO:0000256" key="3">
    <source>
        <dbReference type="ARBA" id="ARBA00023163"/>
    </source>
</evidence>
<protein>
    <recommendedName>
        <fullName evidence="5">NAC domain-containing protein</fullName>
    </recommendedName>
</protein>
<dbReference type="SUPFAM" id="SSF101941">
    <property type="entry name" value="NAC domain"/>
    <property type="match status" value="1"/>
</dbReference>
<evidence type="ECO:0000259" key="5">
    <source>
        <dbReference type="PROSITE" id="PS51005"/>
    </source>
</evidence>
<keyword evidence="4" id="KW-0539">Nucleus</keyword>
<dbReference type="InterPro" id="IPR003441">
    <property type="entry name" value="NAC-dom"/>
</dbReference>
<reference evidence="6" key="2">
    <citation type="submission" date="2023-06" db="EMBL/GenBank/DDBJ databases">
        <authorList>
            <person name="Swenson N.G."/>
            <person name="Wegrzyn J.L."/>
            <person name="Mcevoy S.L."/>
        </authorList>
    </citation>
    <scope>NUCLEOTIDE SEQUENCE</scope>
    <source>
        <strain evidence="6">NS2018</strain>
        <tissue evidence="6">Leaf</tissue>
    </source>
</reference>
<evidence type="ECO:0000256" key="4">
    <source>
        <dbReference type="ARBA" id="ARBA00023242"/>
    </source>
</evidence>
<dbReference type="GO" id="GO:0003677">
    <property type="term" value="F:DNA binding"/>
    <property type="evidence" value="ECO:0007669"/>
    <property type="project" value="UniProtKB-KW"/>
</dbReference>
<keyword evidence="1" id="KW-0805">Transcription regulation</keyword>
<evidence type="ECO:0000256" key="2">
    <source>
        <dbReference type="ARBA" id="ARBA00023125"/>
    </source>
</evidence>
<reference evidence="6" key="1">
    <citation type="journal article" date="2022" name="Plant J.">
        <title>Strategies of tolerance reflected in two North American maple genomes.</title>
        <authorList>
            <person name="McEvoy S.L."/>
            <person name="Sezen U.U."/>
            <person name="Trouern-Trend A."/>
            <person name="McMahon S.M."/>
            <person name="Schaberg P.G."/>
            <person name="Yang J."/>
            <person name="Wegrzyn J.L."/>
            <person name="Swenson N.G."/>
        </authorList>
    </citation>
    <scope>NUCLEOTIDE SEQUENCE</scope>
    <source>
        <strain evidence="6">NS2018</strain>
    </source>
</reference>
<dbReference type="AlphaFoldDB" id="A0AA39S9E5"/>
<accession>A0AA39S9E5</accession>
<keyword evidence="7" id="KW-1185">Reference proteome</keyword>
<evidence type="ECO:0000256" key="1">
    <source>
        <dbReference type="ARBA" id="ARBA00023015"/>
    </source>
</evidence>
<dbReference type="PROSITE" id="PS51005">
    <property type="entry name" value="NAC"/>
    <property type="match status" value="1"/>
</dbReference>
<keyword evidence="2" id="KW-0238">DNA-binding</keyword>
<dbReference type="Proteomes" id="UP001168877">
    <property type="component" value="Unassembled WGS sequence"/>
</dbReference>
<evidence type="ECO:0000313" key="6">
    <source>
        <dbReference type="EMBL" id="KAK0593461.1"/>
    </source>
</evidence>
<keyword evidence="3" id="KW-0804">Transcription</keyword>
<gene>
    <name evidence="6" type="ORF">LWI29_037056</name>
</gene>
<evidence type="ECO:0000313" key="7">
    <source>
        <dbReference type="Proteomes" id="UP001168877"/>
    </source>
</evidence>
<dbReference type="GO" id="GO:0006355">
    <property type="term" value="P:regulation of DNA-templated transcription"/>
    <property type="evidence" value="ECO:0007669"/>
    <property type="project" value="InterPro"/>
</dbReference>
<sequence length="70" mass="8392">MQADAPLGFRFMPSDEELVERLFLRKIRAQTAVEWNPILHLYGYNRRGEIFHGTDHELSEEDCKFYVFTR</sequence>
<organism evidence="6 7">
    <name type="scientific">Acer saccharum</name>
    <name type="common">Sugar maple</name>
    <dbReference type="NCBI Taxonomy" id="4024"/>
    <lineage>
        <taxon>Eukaryota</taxon>
        <taxon>Viridiplantae</taxon>
        <taxon>Streptophyta</taxon>
        <taxon>Embryophyta</taxon>
        <taxon>Tracheophyta</taxon>
        <taxon>Spermatophyta</taxon>
        <taxon>Magnoliopsida</taxon>
        <taxon>eudicotyledons</taxon>
        <taxon>Gunneridae</taxon>
        <taxon>Pentapetalae</taxon>
        <taxon>rosids</taxon>
        <taxon>malvids</taxon>
        <taxon>Sapindales</taxon>
        <taxon>Sapindaceae</taxon>
        <taxon>Hippocastanoideae</taxon>
        <taxon>Acereae</taxon>
        <taxon>Acer</taxon>
    </lineage>
</organism>
<dbReference type="InterPro" id="IPR036093">
    <property type="entry name" value="NAC_dom_sf"/>
</dbReference>
<name>A0AA39S9E5_ACESA</name>
<feature type="domain" description="NAC" evidence="5">
    <location>
        <begin position="5"/>
        <end position="70"/>
    </location>
</feature>
<comment type="caution">
    <text evidence="6">The sequence shown here is derived from an EMBL/GenBank/DDBJ whole genome shotgun (WGS) entry which is preliminary data.</text>
</comment>
<dbReference type="EMBL" id="JAUESC010000380">
    <property type="protein sequence ID" value="KAK0593461.1"/>
    <property type="molecule type" value="Genomic_DNA"/>
</dbReference>
<proteinExistence type="predicted"/>